<dbReference type="InterPro" id="IPR013691">
    <property type="entry name" value="MeTrfase_14"/>
</dbReference>
<keyword evidence="2" id="KW-0808">Transferase</keyword>
<dbReference type="EMBL" id="PFBV01000005">
    <property type="protein sequence ID" value="PIT88190.1"/>
    <property type="molecule type" value="Genomic_DNA"/>
</dbReference>
<name>A0A2M6W622_9BACT</name>
<evidence type="ECO:0000259" key="1">
    <source>
        <dbReference type="Pfam" id="PF08484"/>
    </source>
</evidence>
<dbReference type="Gene3D" id="3.40.50.150">
    <property type="entry name" value="Vaccinia Virus protein VP39"/>
    <property type="match status" value="1"/>
</dbReference>
<dbReference type="GO" id="GO:0008168">
    <property type="term" value="F:methyltransferase activity"/>
    <property type="evidence" value="ECO:0007669"/>
    <property type="project" value="UniProtKB-KW"/>
</dbReference>
<dbReference type="PANTHER" id="PTHR43861">
    <property type="entry name" value="TRANS-ACONITATE 2-METHYLTRANSFERASE-RELATED"/>
    <property type="match status" value="1"/>
</dbReference>
<dbReference type="AlphaFoldDB" id="A0A2M6W622"/>
<dbReference type="Pfam" id="PF08484">
    <property type="entry name" value="Methyltransf_14"/>
    <property type="match status" value="1"/>
</dbReference>
<dbReference type="Gene3D" id="6.20.50.110">
    <property type="entry name" value="Methyltransferase, zinc-binding domain"/>
    <property type="match status" value="1"/>
</dbReference>
<dbReference type="Proteomes" id="UP000231426">
    <property type="component" value="Unassembled WGS sequence"/>
</dbReference>
<dbReference type="InterPro" id="IPR038576">
    <property type="entry name" value="Methyltransf_Zn-bd_dom_put_sf"/>
</dbReference>
<protein>
    <submittedName>
        <fullName evidence="2">Methyltransferase</fullName>
    </submittedName>
</protein>
<dbReference type="GO" id="GO:0032259">
    <property type="term" value="P:methylation"/>
    <property type="evidence" value="ECO:0007669"/>
    <property type="project" value="UniProtKB-KW"/>
</dbReference>
<comment type="caution">
    <text evidence="2">The sequence shown here is derived from an EMBL/GenBank/DDBJ whole genome shotgun (WGS) entry which is preliminary data.</text>
</comment>
<dbReference type="Pfam" id="PF13489">
    <property type="entry name" value="Methyltransf_23"/>
    <property type="match status" value="1"/>
</dbReference>
<reference evidence="3" key="1">
    <citation type="submission" date="2017-09" db="EMBL/GenBank/DDBJ databases">
        <title>Depth-based differentiation of microbial function through sediment-hosted aquifers and enrichment of novel symbionts in the deep terrestrial subsurface.</title>
        <authorList>
            <person name="Probst A.J."/>
            <person name="Ladd B."/>
            <person name="Jarett J.K."/>
            <person name="Geller-Mcgrath D.E."/>
            <person name="Sieber C.M.K."/>
            <person name="Emerson J.B."/>
            <person name="Anantharaman K."/>
            <person name="Thomas B.C."/>
            <person name="Malmstrom R."/>
            <person name="Stieglmeier M."/>
            <person name="Klingl A."/>
            <person name="Woyke T."/>
            <person name="Ryan C.M."/>
            <person name="Banfield J.F."/>
        </authorList>
    </citation>
    <scope>NUCLEOTIDE SEQUENCE [LARGE SCALE GENOMIC DNA]</scope>
</reference>
<dbReference type="PANTHER" id="PTHR43861:SF5">
    <property type="entry name" value="BLL5978 PROTEIN"/>
    <property type="match status" value="1"/>
</dbReference>
<dbReference type="InterPro" id="IPR029063">
    <property type="entry name" value="SAM-dependent_MTases_sf"/>
</dbReference>
<organism evidence="2 3">
    <name type="scientific">Candidatus Magasanikbacteria bacterium CG10_big_fil_rev_8_21_14_0_10_36_32</name>
    <dbReference type="NCBI Taxonomy" id="1974646"/>
    <lineage>
        <taxon>Bacteria</taxon>
        <taxon>Candidatus Magasanikiibacteriota</taxon>
    </lineage>
</organism>
<gene>
    <name evidence="2" type="ORF">COU29_04000</name>
</gene>
<dbReference type="SUPFAM" id="SSF53335">
    <property type="entry name" value="S-adenosyl-L-methionine-dependent methyltransferases"/>
    <property type="match status" value="1"/>
</dbReference>
<keyword evidence="2" id="KW-0489">Methyltransferase</keyword>
<evidence type="ECO:0000313" key="3">
    <source>
        <dbReference type="Proteomes" id="UP000231426"/>
    </source>
</evidence>
<dbReference type="Gene3D" id="3.40.50.720">
    <property type="entry name" value="NAD(P)-binding Rossmann-like Domain"/>
    <property type="match status" value="1"/>
</dbReference>
<proteinExistence type="predicted"/>
<evidence type="ECO:0000313" key="2">
    <source>
        <dbReference type="EMBL" id="PIT88190.1"/>
    </source>
</evidence>
<accession>A0A2M6W622</accession>
<feature type="domain" description="C-methyltransferase" evidence="1">
    <location>
        <begin position="272"/>
        <end position="371"/>
    </location>
</feature>
<sequence>MTVDKCRVCGQKLFEQPLLRYGNMPMAAQCLPDEQSLKNDRGINLEIYQCSGCGLVQLNSESVPYYKEVIRATIFSSEMKEFRMKQFTNFVEKYSLQNKKIIEIGSGRGENLFIMSQCGVNVFGIEYSADSVEQCVKNGLNVSKGFVENSNYVISDAPFDAFFSLSFIEHLPELNQVLQGIRNNLTDDAVGIVEVPNFDMILRSKLFSEFTRDHLFYFTKETFISTLEMNGFETVECGEVWHDYIISAVVKPIKNFQTKPTVVKKIEKVDLSSFYNHQSKLRNETEKYISQFQKGKVAVWGAGHQALAVISMLGLGDKIKYVVDSAVFKQDKYTPATHIPIVAPDMLHLDPMEAVIVIAGSYSEEVSKIIRVKYNQNINVVILRDFGLEKV</sequence>